<keyword evidence="7 9" id="KW-1133">Transmembrane helix</keyword>
<comment type="similarity">
    <text evidence="2 9">Belongs to the ABC-2 integral membrane protein family.</text>
</comment>
<dbReference type="PROSITE" id="PS51012">
    <property type="entry name" value="ABC_TM2"/>
    <property type="match status" value="1"/>
</dbReference>
<evidence type="ECO:0000313" key="12">
    <source>
        <dbReference type="Proteomes" id="UP000598426"/>
    </source>
</evidence>
<feature type="transmembrane region" description="Helical" evidence="9">
    <location>
        <begin position="203"/>
        <end position="231"/>
    </location>
</feature>
<name>A0ABR8NQ07_9MICO</name>
<evidence type="ECO:0000256" key="5">
    <source>
        <dbReference type="ARBA" id="ARBA00022519"/>
    </source>
</evidence>
<keyword evidence="4 9" id="KW-1003">Cell membrane</keyword>
<proteinExistence type="inferred from homology"/>
<keyword evidence="3 9" id="KW-0813">Transport</keyword>
<dbReference type="InterPro" id="IPR013525">
    <property type="entry name" value="ABC2_TM"/>
</dbReference>
<dbReference type="EMBL" id="JACXZS010000008">
    <property type="protein sequence ID" value="MBD3942548.1"/>
    <property type="molecule type" value="Genomic_DNA"/>
</dbReference>
<evidence type="ECO:0000256" key="7">
    <source>
        <dbReference type="ARBA" id="ARBA00022989"/>
    </source>
</evidence>
<dbReference type="Pfam" id="PF01061">
    <property type="entry name" value="ABC2_membrane"/>
    <property type="match status" value="1"/>
</dbReference>
<keyword evidence="8 9" id="KW-0472">Membrane</keyword>
<comment type="caution">
    <text evidence="11">The sequence shown here is derived from an EMBL/GenBank/DDBJ whole genome shotgun (WGS) entry which is preliminary data.</text>
</comment>
<evidence type="ECO:0000256" key="2">
    <source>
        <dbReference type="ARBA" id="ARBA00007783"/>
    </source>
</evidence>
<gene>
    <name evidence="11" type="ORF">IF188_12655</name>
</gene>
<reference evidence="11 12" key="1">
    <citation type="submission" date="2020-09" db="EMBL/GenBank/DDBJ databases">
        <title>Isolation and identification of active actinomycetes.</title>
        <authorList>
            <person name="Li X."/>
        </authorList>
    </citation>
    <scope>NUCLEOTIDE SEQUENCE [LARGE SCALE GENOMIC DNA]</scope>
    <source>
        <strain evidence="11 12">NEAU-LLC</strain>
    </source>
</reference>
<evidence type="ECO:0000313" key="11">
    <source>
        <dbReference type="EMBL" id="MBD3942548.1"/>
    </source>
</evidence>
<dbReference type="PANTHER" id="PTHR30413">
    <property type="entry name" value="INNER MEMBRANE TRANSPORT PERMEASE"/>
    <property type="match status" value="1"/>
</dbReference>
<dbReference type="RefSeq" id="WP_191172176.1">
    <property type="nucleotide sequence ID" value="NZ_JACXZS010000008.1"/>
</dbReference>
<keyword evidence="12" id="KW-1185">Reference proteome</keyword>
<accession>A0ABR8NQ07</accession>
<feature type="transmembrane region" description="Helical" evidence="9">
    <location>
        <begin position="53"/>
        <end position="74"/>
    </location>
</feature>
<dbReference type="Proteomes" id="UP000598426">
    <property type="component" value="Unassembled WGS sequence"/>
</dbReference>
<evidence type="ECO:0000256" key="3">
    <source>
        <dbReference type="ARBA" id="ARBA00022448"/>
    </source>
</evidence>
<organism evidence="11 12">
    <name type="scientific">Microbacterium helvum</name>
    <dbReference type="NCBI Taxonomy" id="2773713"/>
    <lineage>
        <taxon>Bacteria</taxon>
        <taxon>Bacillati</taxon>
        <taxon>Actinomycetota</taxon>
        <taxon>Actinomycetes</taxon>
        <taxon>Micrococcales</taxon>
        <taxon>Microbacteriaceae</taxon>
        <taxon>Microbacterium</taxon>
    </lineage>
</organism>
<feature type="domain" description="ABC transmembrane type-2" evidence="10">
    <location>
        <begin position="53"/>
        <end position="276"/>
    </location>
</feature>
<feature type="transmembrane region" description="Helical" evidence="9">
    <location>
        <begin position="251"/>
        <end position="274"/>
    </location>
</feature>
<dbReference type="InterPro" id="IPR047817">
    <property type="entry name" value="ABC2_TM_bact-type"/>
</dbReference>
<feature type="transmembrane region" description="Helical" evidence="9">
    <location>
        <begin position="86"/>
        <end position="105"/>
    </location>
</feature>
<evidence type="ECO:0000259" key="10">
    <source>
        <dbReference type="PROSITE" id="PS51012"/>
    </source>
</evidence>
<sequence>MVDSPLRAPAPGLFEVGRRPPFGPYLVEAWRRRSFAFTLAGYKLVGGLLQNRLGVLWIVLKPLFTAVIYGTIFGAVLSSEARPNDWVPYLITGVFTFEYFTGCFGGGSRAITGNAKLVQSLGFPRILLPVSVVVEQTMRVVPIFLLLGILLLVFGVPLSWSWLLVIPILAMMAVFNLGVALIVGRMSVWVRDVQQFIPTINRILFYASSIFFQVDIVFADNPVILTIAHLVPTYDFIALVRGVMLVAHPAPLLALIAAPIWTVLAIGIGVVYFWRAEARYGLGE</sequence>
<comment type="subcellular location">
    <subcellularLocation>
        <location evidence="1">Cell inner membrane</location>
        <topology evidence="1">Multi-pass membrane protein</topology>
    </subcellularLocation>
    <subcellularLocation>
        <location evidence="9">Cell membrane</location>
        <topology evidence="9">Multi-pass membrane protein</topology>
    </subcellularLocation>
</comment>
<protein>
    <recommendedName>
        <fullName evidence="9">Transport permease protein</fullName>
    </recommendedName>
</protein>
<evidence type="ECO:0000256" key="8">
    <source>
        <dbReference type="ARBA" id="ARBA00023136"/>
    </source>
</evidence>
<evidence type="ECO:0000256" key="9">
    <source>
        <dbReference type="RuleBase" id="RU361157"/>
    </source>
</evidence>
<evidence type="ECO:0000256" key="6">
    <source>
        <dbReference type="ARBA" id="ARBA00022692"/>
    </source>
</evidence>
<evidence type="ECO:0000256" key="1">
    <source>
        <dbReference type="ARBA" id="ARBA00004429"/>
    </source>
</evidence>
<keyword evidence="6 9" id="KW-0812">Transmembrane</keyword>
<dbReference type="PANTHER" id="PTHR30413:SF8">
    <property type="entry name" value="TRANSPORT PERMEASE PROTEIN"/>
    <property type="match status" value="1"/>
</dbReference>
<keyword evidence="5" id="KW-0997">Cell inner membrane</keyword>
<evidence type="ECO:0000256" key="4">
    <source>
        <dbReference type="ARBA" id="ARBA00022475"/>
    </source>
</evidence>
<feature type="transmembrane region" description="Helical" evidence="9">
    <location>
        <begin position="160"/>
        <end position="183"/>
    </location>
</feature>
<feature type="transmembrane region" description="Helical" evidence="9">
    <location>
        <begin position="126"/>
        <end position="154"/>
    </location>
</feature>